<dbReference type="Proteomes" id="UP001175097">
    <property type="component" value="Unassembled WGS sequence"/>
</dbReference>
<dbReference type="EMBL" id="JAROCC010000002">
    <property type="protein sequence ID" value="MDN4606621.1"/>
    <property type="molecule type" value="Genomic_DNA"/>
</dbReference>
<reference evidence="1" key="1">
    <citation type="submission" date="2023-03" db="EMBL/GenBank/DDBJ databases">
        <title>MT1 and MT2 Draft Genomes of Novel Species.</title>
        <authorList>
            <person name="Venkateswaran K."/>
        </authorList>
    </citation>
    <scope>NUCLEOTIDE SEQUENCE</scope>
    <source>
        <strain evidence="1">F6_3S_P_2</strain>
    </source>
</reference>
<sequence length="84" mass="10316">MTKEHLRMLAQKNHDELLKEQEELETFDDYDQLKHWDEWKSQFELVSYLDGKISGYVEAYCLIEYGYVNEKQLSKIMDEWFRSE</sequence>
<gene>
    <name evidence="1" type="ORF">P5G49_03920</name>
</gene>
<keyword evidence="2" id="KW-1185">Reference proteome</keyword>
<proteinExistence type="predicted"/>
<organism evidence="1 2">
    <name type="scientific">Sporosarcina highlanderae</name>
    <dbReference type="NCBI Taxonomy" id="3035916"/>
    <lineage>
        <taxon>Bacteria</taxon>
        <taxon>Bacillati</taxon>
        <taxon>Bacillota</taxon>
        <taxon>Bacilli</taxon>
        <taxon>Bacillales</taxon>
        <taxon>Caryophanaceae</taxon>
        <taxon>Sporosarcina</taxon>
    </lineage>
</organism>
<accession>A0ABT8JN91</accession>
<evidence type="ECO:0000313" key="2">
    <source>
        <dbReference type="Proteomes" id="UP001175097"/>
    </source>
</evidence>
<dbReference type="RefSeq" id="WP_301242145.1">
    <property type="nucleotide sequence ID" value="NZ_JAROCC010000002.1"/>
</dbReference>
<name>A0ABT8JN91_9BACL</name>
<evidence type="ECO:0000313" key="1">
    <source>
        <dbReference type="EMBL" id="MDN4606621.1"/>
    </source>
</evidence>
<protein>
    <submittedName>
        <fullName evidence="1">Uncharacterized protein</fullName>
    </submittedName>
</protein>
<comment type="caution">
    <text evidence="1">The sequence shown here is derived from an EMBL/GenBank/DDBJ whole genome shotgun (WGS) entry which is preliminary data.</text>
</comment>